<dbReference type="Proteomes" id="UP000271098">
    <property type="component" value="Unassembled WGS sequence"/>
</dbReference>
<organism evidence="3">
    <name type="scientific">Gongylonema pulchrum</name>
    <dbReference type="NCBI Taxonomy" id="637853"/>
    <lineage>
        <taxon>Eukaryota</taxon>
        <taxon>Metazoa</taxon>
        <taxon>Ecdysozoa</taxon>
        <taxon>Nematoda</taxon>
        <taxon>Chromadorea</taxon>
        <taxon>Rhabditida</taxon>
        <taxon>Spirurina</taxon>
        <taxon>Spiruromorpha</taxon>
        <taxon>Spiruroidea</taxon>
        <taxon>Gongylonematidae</taxon>
        <taxon>Gongylonema</taxon>
    </lineage>
</organism>
<evidence type="ECO:0000313" key="3">
    <source>
        <dbReference type="WBParaSite" id="GPUH_0000449001-mRNA-1"/>
    </source>
</evidence>
<keyword evidence="2" id="KW-1185">Reference proteome</keyword>
<dbReference type="SUPFAM" id="SSF54001">
    <property type="entry name" value="Cysteine proteinases"/>
    <property type="match status" value="1"/>
</dbReference>
<dbReference type="OrthoDB" id="21192at2759"/>
<protein>
    <submittedName>
        <fullName evidence="3">USP domain-containing protein</fullName>
    </submittedName>
</protein>
<reference evidence="1 2" key="2">
    <citation type="submission" date="2018-11" db="EMBL/GenBank/DDBJ databases">
        <authorList>
            <consortium name="Pathogen Informatics"/>
        </authorList>
    </citation>
    <scope>NUCLEOTIDE SEQUENCE [LARGE SCALE GENOMIC DNA]</scope>
</reference>
<dbReference type="WBParaSite" id="GPUH_0000449001-mRNA-1">
    <property type="protein sequence ID" value="GPUH_0000449001-mRNA-1"/>
    <property type="gene ID" value="GPUH_0000449001"/>
</dbReference>
<dbReference type="Gene3D" id="3.90.70.10">
    <property type="entry name" value="Cysteine proteinases"/>
    <property type="match status" value="1"/>
</dbReference>
<dbReference type="EMBL" id="UYRT01008500">
    <property type="protein sequence ID" value="VDK45218.1"/>
    <property type="molecule type" value="Genomic_DNA"/>
</dbReference>
<proteinExistence type="predicted"/>
<dbReference type="AlphaFoldDB" id="A0A183D6Z2"/>
<reference evidence="3" key="1">
    <citation type="submission" date="2016-06" db="UniProtKB">
        <authorList>
            <consortium name="WormBaseParasite"/>
        </authorList>
    </citation>
    <scope>IDENTIFICATION</scope>
</reference>
<gene>
    <name evidence="1" type="ORF">GPUH_LOCUS4483</name>
</gene>
<accession>A0A183D6Z2</accession>
<name>A0A183D6Z2_9BILA</name>
<sequence length="150" mass="16868">MTEFAAPIDIDTMFTVLQELPGALKGEKCSKDENSHCLLPSLSQCNDQKSMDCSTQTRTPIFYRSLVTDVFDGRLRSVIKCLTCHQLSETSETFQDWSLSIPTREQMDYIASHPVTLEDDDDVDDSASTSTQVTLLLVINNIPELVVFHF</sequence>
<evidence type="ECO:0000313" key="1">
    <source>
        <dbReference type="EMBL" id="VDK45218.1"/>
    </source>
</evidence>
<dbReference type="InterPro" id="IPR038765">
    <property type="entry name" value="Papain-like_cys_pep_sf"/>
</dbReference>
<evidence type="ECO:0000313" key="2">
    <source>
        <dbReference type="Proteomes" id="UP000271098"/>
    </source>
</evidence>